<accession>A0ABN5B637</accession>
<dbReference type="EMBL" id="CP020083">
    <property type="protein sequence ID" value="ASR51175.1"/>
    <property type="molecule type" value="Genomic_DNA"/>
</dbReference>
<name>A0ABN5B637_9SPHN</name>
<feature type="region of interest" description="Disordered" evidence="1">
    <location>
        <begin position="187"/>
        <end position="231"/>
    </location>
</feature>
<evidence type="ECO:0000313" key="2">
    <source>
        <dbReference type="EMBL" id="ASR51175.1"/>
    </source>
</evidence>
<dbReference type="GeneID" id="303485248"/>
<dbReference type="Proteomes" id="UP000258016">
    <property type="component" value="Chromosome"/>
</dbReference>
<dbReference type="RefSeq" id="WP_117351945.1">
    <property type="nucleotide sequence ID" value="NZ_CBDIRB010000001.1"/>
</dbReference>
<evidence type="ECO:0000313" key="3">
    <source>
        <dbReference type="Proteomes" id="UP000258016"/>
    </source>
</evidence>
<proteinExistence type="predicted"/>
<feature type="compositionally biased region" description="Basic and acidic residues" evidence="1">
    <location>
        <begin position="198"/>
        <end position="209"/>
    </location>
</feature>
<reference evidence="2 3" key="1">
    <citation type="submission" date="2017-03" db="EMBL/GenBank/DDBJ databases">
        <title>Complete genome sequence of Blastomonas fulva degrading microcsystin LR.</title>
        <authorList>
            <person name="Lee H.-g."/>
            <person name="Jin L."/>
            <person name="oh H.-M."/>
        </authorList>
    </citation>
    <scope>NUCLEOTIDE SEQUENCE [LARGE SCALE GENOMIC DNA]</scope>
    <source>
        <strain evidence="2 3">T2</strain>
    </source>
</reference>
<sequence>MRPLTIMFGLIVGAGGLAGGLSGVNGGTEDFSVTVNDSPQLVYSAFNTATGYGSALRDSELMSLDKDVVITREDGKAITWHVPSSADSDGSTITLSFVPGDDPGKTVIRATVDVAPVKDVRNTRLVVSEDRVAGILEEAVRDVATDLDRDMSYRESGRTFNGVLDLVAIATNPGMTQSLNRAMLDAFGGNGGPSKPKGYGERDYGKPDEYGEPTDNFGAPMIDPGDTTAGY</sequence>
<keyword evidence="3" id="KW-1185">Reference proteome</keyword>
<evidence type="ECO:0000256" key="1">
    <source>
        <dbReference type="SAM" id="MobiDB-lite"/>
    </source>
</evidence>
<organism evidence="2 3">
    <name type="scientific">Blastomonas fulva</name>
    <dbReference type="NCBI Taxonomy" id="1550728"/>
    <lineage>
        <taxon>Bacteria</taxon>
        <taxon>Pseudomonadati</taxon>
        <taxon>Pseudomonadota</taxon>
        <taxon>Alphaproteobacteria</taxon>
        <taxon>Sphingomonadales</taxon>
        <taxon>Sphingomonadaceae</taxon>
        <taxon>Blastomonas</taxon>
    </lineage>
</organism>
<protein>
    <submittedName>
        <fullName evidence="2">Uncharacterized protein</fullName>
    </submittedName>
</protein>
<gene>
    <name evidence="2" type="ORF">B5J99_06600</name>
</gene>